<feature type="compositionally biased region" description="Acidic residues" evidence="2">
    <location>
        <begin position="221"/>
        <end position="238"/>
    </location>
</feature>
<proteinExistence type="predicted"/>
<feature type="region of interest" description="Disordered" evidence="2">
    <location>
        <begin position="476"/>
        <end position="573"/>
    </location>
</feature>
<dbReference type="OrthoDB" id="6783515at2759"/>
<organism evidence="3 4">
    <name type="scientific">Psylliodes chrysocephalus</name>
    <dbReference type="NCBI Taxonomy" id="3402493"/>
    <lineage>
        <taxon>Eukaryota</taxon>
        <taxon>Metazoa</taxon>
        <taxon>Ecdysozoa</taxon>
        <taxon>Arthropoda</taxon>
        <taxon>Hexapoda</taxon>
        <taxon>Insecta</taxon>
        <taxon>Pterygota</taxon>
        <taxon>Neoptera</taxon>
        <taxon>Endopterygota</taxon>
        <taxon>Coleoptera</taxon>
        <taxon>Polyphaga</taxon>
        <taxon>Cucujiformia</taxon>
        <taxon>Chrysomeloidea</taxon>
        <taxon>Chrysomelidae</taxon>
        <taxon>Galerucinae</taxon>
        <taxon>Alticini</taxon>
        <taxon>Psylliodes</taxon>
    </lineage>
</organism>
<name>A0A9P0CDH5_9CUCU</name>
<feature type="coiled-coil region" evidence="1">
    <location>
        <begin position="28"/>
        <end position="62"/>
    </location>
</feature>
<feature type="compositionally biased region" description="Low complexity" evidence="2">
    <location>
        <begin position="504"/>
        <end position="516"/>
    </location>
</feature>
<dbReference type="Proteomes" id="UP001153636">
    <property type="component" value="Chromosome 10"/>
</dbReference>
<feature type="region of interest" description="Disordered" evidence="2">
    <location>
        <begin position="326"/>
        <end position="355"/>
    </location>
</feature>
<protein>
    <submittedName>
        <fullName evidence="3">Uncharacterized protein</fullName>
    </submittedName>
</protein>
<evidence type="ECO:0000256" key="1">
    <source>
        <dbReference type="SAM" id="Coils"/>
    </source>
</evidence>
<keyword evidence="4" id="KW-1185">Reference proteome</keyword>
<evidence type="ECO:0000313" key="4">
    <source>
        <dbReference type="Proteomes" id="UP001153636"/>
    </source>
</evidence>
<gene>
    <name evidence="3" type="ORF">PSYICH_LOCUS2151</name>
</gene>
<reference evidence="3" key="1">
    <citation type="submission" date="2022-01" db="EMBL/GenBank/DDBJ databases">
        <authorList>
            <person name="King R."/>
        </authorList>
    </citation>
    <scope>NUCLEOTIDE SEQUENCE</scope>
</reference>
<feature type="compositionally biased region" description="Polar residues" evidence="2">
    <location>
        <begin position="133"/>
        <end position="188"/>
    </location>
</feature>
<sequence>MGRSKKKSTNEAPLGLNNEMYFNLEIDMQAIRGKNQELVETVAKIQKEKSLLQKQINLLQKDYFALNSKYVNLKNLLSTVDSTANLCFPKVAEVVNQVAKIIRVCSVGVAISNTGDQKTQEVRPHRVNGTVIKSPTITISRFSDSPRLSNGGPSPTSQTSRSINNNQETEPIPSTSRGFSERLSFNQNDENDVFNRENEGTSNDFVNRNRRGAVPLSPLNIEEEEETENENNLEEAEQNIENGEYCSRLVTIEEESDDDYLNSSPTNSQLTEETIREIRIYLSPLRGAQKEDQTSLNNSLEHFSYRTSSLSAEASNTINENTFVDEIRGSPNKSTRLSGPNKTNNKSPTFFLEDSNWKNNGNNSYTFTNISSIPKSPSALDSEPSCSNTSDISKILTMESLGLTTTIAHQLATSTPVVSTPRMSSRLKKSSSTKSTKNETVCQNSKQSITKRKTSMEPNVAQVLIKRLDLDKSNASMHEVSKRLNATPITSPKSVKPKRRRIISPSSSSSVSSESSLAAEKSPVTKMKKKGKENKKVLETSVHVTKSSPRPKRNARPGSMREPSLNKKMRRSR</sequence>
<feature type="compositionally biased region" description="Polar residues" evidence="2">
    <location>
        <begin position="331"/>
        <end position="348"/>
    </location>
</feature>
<evidence type="ECO:0000313" key="3">
    <source>
        <dbReference type="EMBL" id="CAH1100034.1"/>
    </source>
</evidence>
<keyword evidence="1" id="KW-0175">Coiled coil</keyword>
<feature type="region of interest" description="Disordered" evidence="2">
    <location>
        <begin position="133"/>
        <end position="242"/>
    </location>
</feature>
<feature type="compositionally biased region" description="Polar residues" evidence="2">
    <location>
        <begin position="438"/>
        <end position="448"/>
    </location>
</feature>
<dbReference type="AlphaFoldDB" id="A0A9P0CDH5"/>
<feature type="region of interest" description="Disordered" evidence="2">
    <location>
        <begin position="416"/>
        <end position="455"/>
    </location>
</feature>
<evidence type="ECO:0000256" key="2">
    <source>
        <dbReference type="SAM" id="MobiDB-lite"/>
    </source>
</evidence>
<dbReference type="EMBL" id="OV651822">
    <property type="protein sequence ID" value="CAH1100034.1"/>
    <property type="molecule type" value="Genomic_DNA"/>
</dbReference>
<accession>A0A9P0CDH5</accession>